<gene>
    <name evidence="1" type="ORF">D9756_008510</name>
</gene>
<dbReference type="AlphaFoldDB" id="A0A8H5D0L6"/>
<evidence type="ECO:0000313" key="1">
    <source>
        <dbReference type="EMBL" id="KAF5350536.1"/>
    </source>
</evidence>
<dbReference type="EMBL" id="JAACJO010000014">
    <property type="protein sequence ID" value="KAF5350536.1"/>
    <property type="molecule type" value="Genomic_DNA"/>
</dbReference>
<sequence length="499" mass="56679">MHPATHPDIWSDILQYFRLSLAEPLKFSQESVAADRSLSKQTLFSVALTCSSLFNPALDELWRSLTTLEYVTRIYDIPAEPGSSGSAFKYEEGGYWISNVAPDQKETLAPRLQSYLRRIHFLHFKEFPSAREYTLWPILLVLSGSQCHLRPNLKGLSLFLKNVPPTMVYQLSSLISPSIETLDIDHRNEVENEKFAIVLLNLIRGLGTTSLRELTYRGATSPGIFEEARHFHSLCKLNIKNHTKPNPSLLEAPDIERLRYLSHLTCLSLDTRSFSWDAIEVARQWLGSMETLYELGLEGRWDDIHHCIFKRLTFHNIRHLRLCLTSPVGENLFHLVSPTFPALQEFFIRVQWNIRGGSSLRFRVSDIMGLKAHPIKKIALSNIPLLVSSEDIPLLLATWPLLESIILVPDETVKSGFAFDAKFVLVQASRLGTRLKSMLMPFDFTSLTATQTTSLPPSHSPLQQLTLFLFNTVIPRAGRINKNLLLTLSLSFLDWPAST</sequence>
<reference evidence="1 2" key="1">
    <citation type="journal article" date="2020" name="ISME J.">
        <title>Uncovering the hidden diversity of litter-decomposition mechanisms in mushroom-forming fungi.</title>
        <authorList>
            <person name="Floudas D."/>
            <person name="Bentzer J."/>
            <person name="Ahren D."/>
            <person name="Johansson T."/>
            <person name="Persson P."/>
            <person name="Tunlid A."/>
        </authorList>
    </citation>
    <scope>NUCLEOTIDE SEQUENCE [LARGE SCALE GENOMIC DNA]</scope>
    <source>
        <strain evidence="1 2">CBS 146.42</strain>
    </source>
</reference>
<protein>
    <submittedName>
        <fullName evidence="1">Uncharacterized protein</fullName>
    </submittedName>
</protein>
<dbReference type="Proteomes" id="UP000559027">
    <property type="component" value="Unassembled WGS sequence"/>
</dbReference>
<proteinExistence type="predicted"/>
<dbReference type="OrthoDB" id="2631350at2759"/>
<name>A0A8H5D0L6_9AGAR</name>
<keyword evidence="2" id="KW-1185">Reference proteome</keyword>
<accession>A0A8H5D0L6</accession>
<evidence type="ECO:0000313" key="2">
    <source>
        <dbReference type="Proteomes" id="UP000559027"/>
    </source>
</evidence>
<organism evidence="1 2">
    <name type="scientific">Leucocoprinus leucothites</name>
    <dbReference type="NCBI Taxonomy" id="201217"/>
    <lineage>
        <taxon>Eukaryota</taxon>
        <taxon>Fungi</taxon>
        <taxon>Dikarya</taxon>
        <taxon>Basidiomycota</taxon>
        <taxon>Agaricomycotina</taxon>
        <taxon>Agaricomycetes</taxon>
        <taxon>Agaricomycetidae</taxon>
        <taxon>Agaricales</taxon>
        <taxon>Agaricineae</taxon>
        <taxon>Agaricaceae</taxon>
        <taxon>Leucocoprinus</taxon>
    </lineage>
</organism>
<comment type="caution">
    <text evidence="1">The sequence shown here is derived from an EMBL/GenBank/DDBJ whole genome shotgun (WGS) entry which is preliminary data.</text>
</comment>